<dbReference type="RefSeq" id="WP_407051938.1">
    <property type="nucleotide sequence ID" value="NZ_CP158568.1"/>
</dbReference>
<dbReference type="InterPro" id="IPR002562">
    <property type="entry name" value="3'-5'_exonuclease_dom"/>
</dbReference>
<name>A0AAU7XJ20_9HYPH</name>
<dbReference type="InterPro" id="IPR012337">
    <property type="entry name" value="RNaseH-like_sf"/>
</dbReference>
<keyword evidence="1 6" id="KW-0963">Cytoplasm</keyword>
<dbReference type="EC" id="3.1.13.5" evidence="6"/>
<accession>A0AAU7XJ20</accession>
<dbReference type="HAMAP" id="MF_01899">
    <property type="entry name" value="RNase_D"/>
    <property type="match status" value="1"/>
</dbReference>
<dbReference type="GO" id="GO:0005737">
    <property type="term" value="C:cytoplasm"/>
    <property type="evidence" value="ECO:0007669"/>
    <property type="project" value="UniProtKB-SubCell"/>
</dbReference>
<gene>
    <name evidence="6 8" type="primary">rnd</name>
    <name evidence="8" type="ORF">ABS361_08060</name>
</gene>
<keyword evidence="3 6" id="KW-0540">Nuclease</keyword>
<dbReference type="NCBIfam" id="TIGR01388">
    <property type="entry name" value="rnd"/>
    <property type="match status" value="1"/>
</dbReference>
<dbReference type="GO" id="GO:0000166">
    <property type="term" value="F:nucleotide binding"/>
    <property type="evidence" value="ECO:0007669"/>
    <property type="project" value="InterPro"/>
</dbReference>
<protein>
    <recommendedName>
        <fullName evidence="6">Ribonuclease D</fullName>
        <shortName evidence="6">RNase D</shortName>
        <ecNumber evidence="6">3.1.13.5</ecNumber>
    </recommendedName>
</protein>
<dbReference type="InterPro" id="IPR010997">
    <property type="entry name" value="HRDC-like_sf"/>
</dbReference>
<evidence type="ECO:0000256" key="2">
    <source>
        <dbReference type="ARBA" id="ARBA00022694"/>
    </source>
</evidence>
<keyword evidence="2 6" id="KW-0819">tRNA processing</keyword>
<dbReference type="Pfam" id="PF00570">
    <property type="entry name" value="HRDC"/>
    <property type="match status" value="1"/>
</dbReference>
<reference evidence="8" key="1">
    <citation type="submission" date="2024-06" db="EMBL/GenBank/DDBJ databases">
        <title>Methylostella associata gen. nov., sp. nov., a novel Ancalomicrobiaceae-affiliated facultatively methylotrophic bacteria that feed on methanotrophs of the genus Methylococcus.</title>
        <authorList>
            <person name="Saltykova V."/>
            <person name="Danilova O.V."/>
            <person name="Oshkin I.Y."/>
            <person name="Belova S.E."/>
            <person name="Pimenov N.V."/>
            <person name="Dedysh S.N."/>
        </authorList>
    </citation>
    <scope>NUCLEOTIDE SEQUENCE</scope>
    <source>
        <strain evidence="8">S20</strain>
    </source>
</reference>
<comment type="function">
    <text evidence="6">Exonuclease involved in the 3' processing of various precursor tRNAs. Initiates hydrolysis at the 3'-terminus of an RNA molecule and releases 5'-mononucleotides.</text>
</comment>
<evidence type="ECO:0000256" key="3">
    <source>
        <dbReference type="ARBA" id="ARBA00022722"/>
    </source>
</evidence>
<dbReference type="PANTHER" id="PTHR47649:SF1">
    <property type="entry name" value="RIBONUCLEASE D"/>
    <property type="match status" value="1"/>
</dbReference>
<dbReference type="PROSITE" id="PS50967">
    <property type="entry name" value="HRDC"/>
    <property type="match status" value="1"/>
</dbReference>
<keyword evidence="5 6" id="KW-0269">Exonuclease</keyword>
<dbReference type="InterPro" id="IPR002121">
    <property type="entry name" value="HRDC_dom"/>
</dbReference>
<dbReference type="GO" id="GO:0008408">
    <property type="term" value="F:3'-5' exonuclease activity"/>
    <property type="evidence" value="ECO:0007669"/>
    <property type="project" value="InterPro"/>
</dbReference>
<keyword evidence="4 6" id="KW-0378">Hydrolase</keyword>
<dbReference type="Pfam" id="PF01612">
    <property type="entry name" value="DNA_pol_A_exo1"/>
    <property type="match status" value="1"/>
</dbReference>
<dbReference type="InterPro" id="IPR044876">
    <property type="entry name" value="HRDC_dom_sf"/>
</dbReference>
<dbReference type="GO" id="GO:0033890">
    <property type="term" value="F:ribonuclease D activity"/>
    <property type="evidence" value="ECO:0007669"/>
    <property type="project" value="UniProtKB-UniRule"/>
</dbReference>
<dbReference type="SMART" id="SM00474">
    <property type="entry name" value="35EXOc"/>
    <property type="match status" value="1"/>
</dbReference>
<comment type="cofactor">
    <cofactor evidence="6">
        <name>a divalent metal cation</name>
        <dbReference type="ChEBI" id="CHEBI:60240"/>
    </cofactor>
</comment>
<evidence type="ECO:0000256" key="6">
    <source>
        <dbReference type="HAMAP-Rule" id="MF_01899"/>
    </source>
</evidence>
<dbReference type="InterPro" id="IPR006292">
    <property type="entry name" value="RNase_D"/>
</dbReference>
<dbReference type="InterPro" id="IPR051086">
    <property type="entry name" value="RNase_D-like"/>
</dbReference>
<dbReference type="EMBL" id="CP158568">
    <property type="protein sequence ID" value="XBY46849.1"/>
    <property type="molecule type" value="Genomic_DNA"/>
</dbReference>
<comment type="similarity">
    <text evidence="6">Belongs to the RNase D family.</text>
</comment>
<dbReference type="SUPFAM" id="SSF53098">
    <property type="entry name" value="Ribonuclease H-like"/>
    <property type="match status" value="1"/>
</dbReference>
<dbReference type="Gene3D" id="1.10.150.80">
    <property type="entry name" value="HRDC domain"/>
    <property type="match status" value="1"/>
</dbReference>
<sequence length="396" mass="44066">MITKTQDLAAACERLAAHDYVAVDTEFLRETTYWPKLCVVQLAGPDTAVVIDALAEGLDMAPLLDLMKNEKVLKVFHAGRQDIEIVFNMGGFVPHPVFDTQVAAMVCGFGDSISYDQLVYRINGHHIDKSSRFTDWSRRPLSDKQLNYALSDVTHLRDVYHYLAQSLAEQGRADWVSEEMEVLTSIDTYDLKPENAWERLKMRVKKPIELAVLKELAAWREREARARDVPRSRVIKDETIYEIAGDQPTDAAALANLRSLSKGFERSRAGEEIIACVKRALALPKSELPQVPKGRVVPEGAGAAVDLMKVLLKLISERHGVAAKVIATVDELEAIAADDEADVAVLKGWRRELFGEQALRLKRGELALSFDGRKVIAVETGTSHERQPGRTKRAAG</sequence>
<dbReference type="GO" id="GO:0003676">
    <property type="term" value="F:nucleic acid binding"/>
    <property type="evidence" value="ECO:0007669"/>
    <property type="project" value="InterPro"/>
</dbReference>
<dbReference type="Gene3D" id="3.30.420.10">
    <property type="entry name" value="Ribonuclease H-like superfamily/Ribonuclease H"/>
    <property type="match status" value="1"/>
</dbReference>
<dbReference type="SMART" id="SM00341">
    <property type="entry name" value="HRDC"/>
    <property type="match status" value="1"/>
</dbReference>
<dbReference type="GO" id="GO:0042780">
    <property type="term" value="P:tRNA 3'-end processing"/>
    <property type="evidence" value="ECO:0007669"/>
    <property type="project" value="UniProtKB-UniRule"/>
</dbReference>
<comment type="catalytic activity">
    <reaction evidence="6">
        <text>Exonucleolytic cleavage that removes extra residues from the 3'-terminus of tRNA to produce 5'-mononucleotides.</text>
        <dbReference type="EC" id="3.1.13.5"/>
    </reaction>
</comment>
<comment type="subcellular location">
    <subcellularLocation>
        <location evidence="6">Cytoplasm</location>
    </subcellularLocation>
</comment>
<evidence type="ECO:0000313" key="8">
    <source>
        <dbReference type="EMBL" id="XBY46849.1"/>
    </source>
</evidence>
<evidence type="ECO:0000256" key="1">
    <source>
        <dbReference type="ARBA" id="ARBA00022490"/>
    </source>
</evidence>
<dbReference type="KEGG" id="mflg:ABS361_08060"/>
<evidence type="ECO:0000256" key="5">
    <source>
        <dbReference type="ARBA" id="ARBA00022839"/>
    </source>
</evidence>
<feature type="domain" description="HRDC" evidence="7">
    <location>
        <begin position="206"/>
        <end position="287"/>
    </location>
</feature>
<dbReference type="InterPro" id="IPR036397">
    <property type="entry name" value="RNaseH_sf"/>
</dbReference>
<organism evidence="8">
    <name type="scientific">Methyloraptor flagellatus</name>
    <dbReference type="NCBI Taxonomy" id="3162530"/>
    <lineage>
        <taxon>Bacteria</taxon>
        <taxon>Pseudomonadati</taxon>
        <taxon>Pseudomonadota</taxon>
        <taxon>Alphaproteobacteria</taxon>
        <taxon>Hyphomicrobiales</taxon>
        <taxon>Ancalomicrobiaceae</taxon>
        <taxon>Methyloraptor</taxon>
    </lineage>
</organism>
<dbReference type="PANTHER" id="PTHR47649">
    <property type="entry name" value="RIBONUCLEASE D"/>
    <property type="match status" value="1"/>
</dbReference>
<dbReference type="CDD" id="cd06142">
    <property type="entry name" value="RNaseD_exo"/>
    <property type="match status" value="1"/>
</dbReference>
<dbReference type="SUPFAM" id="SSF47819">
    <property type="entry name" value="HRDC-like"/>
    <property type="match status" value="2"/>
</dbReference>
<evidence type="ECO:0000259" key="7">
    <source>
        <dbReference type="PROSITE" id="PS50967"/>
    </source>
</evidence>
<evidence type="ECO:0000256" key="4">
    <source>
        <dbReference type="ARBA" id="ARBA00022801"/>
    </source>
</evidence>
<dbReference type="AlphaFoldDB" id="A0AAU7XJ20"/>
<proteinExistence type="inferred from homology"/>